<dbReference type="InterPro" id="IPR024072">
    <property type="entry name" value="DHFR-like_dom_sf"/>
</dbReference>
<reference evidence="2 3" key="1">
    <citation type="submission" date="2019-10" db="EMBL/GenBank/DDBJ databases">
        <title>Whole genome shotgun sequence of Acrocarpospora macrocephala NBRC 16266.</title>
        <authorList>
            <person name="Ichikawa N."/>
            <person name="Kimura A."/>
            <person name="Kitahashi Y."/>
            <person name="Komaki H."/>
            <person name="Oguchi A."/>
        </authorList>
    </citation>
    <scope>NUCLEOTIDE SEQUENCE [LARGE SCALE GENOMIC DNA]</scope>
    <source>
        <strain evidence="2 3">NBRC 16266</strain>
    </source>
</reference>
<evidence type="ECO:0000313" key="2">
    <source>
        <dbReference type="EMBL" id="GES15000.1"/>
    </source>
</evidence>
<evidence type="ECO:0000259" key="1">
    <source>
        <dbReference type="Pfam" id="PF01872"/>
    </source>
</evidence>
<protein>
    <submittedName>
        <fullName evidence="2">Deaminase reductase</fullName>
    </submittedName>
</protein>
<dbReference type="PANTHER" id="PTHR38011">
    <property type="entry name" value="DIHYDROFOLATE REDUCTASE FAMILY PROTEIN (AFU_ORTHOLOGUE AFUA_8G06820)"/>
    <property type="match status" value="1"/>
</dbReference>
<dbReference type="Pfam" id="PF01872">
    <property type="entry name" value="RibD_C"/>
    <property type="match status" value="1"/>
</dbReference>
<evidence type="ECO:0000313" key="3">
    <source>
        <dbReference type="Proteomes" id="UP000331127"/>
    </source>
</evidence>
<dbReference type="InterPro" id="IPR050765">
    <property type="entry name" value="Riboflavin_Biosynth_HTPR"/>
</dbReference>
<organism evidence="2 3">
    <name type="scientific">Acrocarpospora macrocephala</name>
    <dbReference type="NCBI Taxonomy" id="150177"/>
    <lineage>
        <taxon>Bacteria</taxon>
        <taxon>Bacillati</taxon>
        <taxon>Actinomycetota</taxon>
        <taxon>Actinomycetes</taxon>
        <taxon>Streptosporangiales</taxon>
        <taxon>Streptosporangiaceae</taxon>
        <taxon>Acrocarpospora</taxon>
    </lineage>
</organism>
<dbReference type="GO" id="GO:0009231">
    <property type="term" value="P:riboflavin biosynthetic process"/>
    <property type="evidence" value="ECO:0007669"/>
    <property type="project" value="InterPro"/>
</dbReference>
<name>A0A5M3X1U6_9ACTN</name>
<dbReference type="SUPFAM" id="SSF53597">
    <property type="entry name" value="Dihydrofolate reductase-like"/>
    <property type="match status" value="1"/>
</dbReference>
<dbReference type="GO" id="GO:0008703">
    <property type="term" value="F:5-amino-6-(5-phosphoribosylamino)uracil reductase activity"/>
    <property type="evidence" value="ECO:0007669"/>
    <property type="project" value="InterPro"/>
</dbReference>
<dbReference type="PANTHER" id="PTHR38011:SF12">
    <property type="entry name" value="BIFUNCTIONAL DEAMINASE-REDUCTASE DOMAIN PROTEIN"/>
    <property type="match status" value="1"/>
</dbReference>
<proteinExistence type="predicted"/>
<sequence length="220" mass="23671">MMSKLRCHISISLDGFVAGPNQSEENPLGEGGERLHDWVAALAAFRRAHGEQGGEVNASTPVFEESIENIGAAVMGRNMFGPIGGGAWGDEQWTGWWGDNPPYHYHVFVLTHHSRDPVEMEGGTTYHFVTDGIESALEQAKKAAGGKDVMLWGGGHVAQQYLAAGLLDELELHVVPVLLGGDSRLLDNLGDADVRLEQVRAVEAPGVTHLKYRILPGAAS</sequence>
<comment type="caution">
    <text evidence="2">The sequence shown here is derived from an EMBL/GenBank/DDBJ whole genome shotgun (WGS) entry which is preliminary data.</text>
</comment>
<keyword evidence="3" id="KW-1185">Reference proteome</keyword>
<dbReference type="EMBL" id="BLAE01000068">
    <property type="protein sequence ID" value="GES15000.1"/>
    <property type="molecule type" value="Genomic_DNA"/>
</dbReference>
<dbReference type="Gene3D" id="3.40.430.10">
    <property type="entry name" value="Dihydrofolate Reductase, subunit A"/>
    <property type="match status" value="1"/>
</dbReference>
<dbReference type="AlphaFoldDB" id="A0A5M3X1U6"/>
<gene>
    <name evidence="2" type="ORF">Amac_085970</name>
</gene>
<feature type="domain" description="Bacterial bifunctional deaminase-reductase C-terminal" evidence="1">
    <location>
        <begin position="4"/>
        <end position="202"/>
    </location>
</feature>
<dbReference type="Proteomes" id="UP000331127">
    <property type="component" value="Unassembled WGS sequence"/>
</dbReference>
<dbReference type="InterPro" id="IPR002734">
    <property type="entry name" value="RibDG_C"/>
</dbReference>
<accession>A0A5M3X1U6</accession>